<dbReference type="AlphaFoldDB" id="A0A642C5C8"/>
<evidence type="ECO:0000313" key="2">
    <source>
        <dbReference type="Proteomes" id="UP000435985"/>
    </source>
</evidence>
<comment type="caution">
    <text evidence="1">The sequence shown here is derived from an EMBL/GenBank/DDBJ whole genome shotgun (WGS) entry which is preliminary data.</text>
</comment>
<feature type="non-terminal residue" evidence="1">
    <location>
        <position position="39"/>
    </location>
</feature>
<organism evidence="1 2">
    <name type="scientific">Bacteroides ovatus</name>
    <dbReference type="NCBI Taxonomy" id="28116"/>
    <lineage>
        <taxon>Bacteria</taxon>
        <taxon>Pseudomonadati</taxon>
        <taxon>Bacteroidota</taxon>
        <taxon>Bacteroidia</taxon>
        <taxon>Bacteroidales</taxon>
        <taxon>Bacteroidaceae</taxon>
        <taxon>Bacteroides</taxon>
    </lineage>
</organism>
<sequence>MSSRIDIQKRCKWCNAVFTAHKTTTEYCSHRCANLAYKD</sequence>
<gene>
    <name evidence="1" type="ORF">F3B98_28820</name>
</gene>
<proteinExistence type="predicted"/>
<accession>A0A642C5C8</accession>
<reference evidence="1 2" key="1">
    <citation type="journal article" date="2019" name="Nat. Med.">
        <title>A library of human gut bacterial isolates paired with longitudinal multiomics data enables mechanistic microbiome research.</title>
        <authorList>
            <person name="Poyet M."/>
            <person name="Groussin M."/>
            <person name="Gibbons S.M."/>
            <person name="Avila-Pacheco J."/>
            <person name="Jiang X."/>
            <person name="Kearney S.M."/>
            <person name="Perrotta A.R."/>
            <person name="Berdy B."/>
            <person name="Zhao S."/>
            <person name="Lieberman T.D."/>
            <person name="Swanson P.K."/>
            <person name="Smith M."/>
            <person name="Roesemann S."/>
            <person name="Alexander J.E."/>
            <person name="Rich S.A."/>
            <person name="Livny J."/>
            <person name="Vlamakis H."/>
            <person name="Clish C."/>
            <person name="Bullock K."/>
            <person name="Deik A."/>
            <person name="Scott J."/>
            <person name="Pierce K.A."/>
            <person name="Xavier R.J."/>
            <person name="Alm E.J."/>
        </authorList>
    </citation>
    <scope>NUCLEOTIDE SEQUENCE [LARGE SCALE GENOMIC DNA]</scope>
    <source>
        <strain evidence="1 2">BIOML-A14</strain>
    </source>
</reference>
<dbReference type="EMBL" id="VWFO01000253">
    <property type="protein sequence ID" value="KAA4658239.1"/>
    <property type="molecule type" value="Genomic_DNA"/>
</dbReference>
<evidence type="ECO:0000313" key="1">
    <source>
        <dbReference type="EMBL" id="KAA4658239.1"/>
    </source>
</evidence>
<dbReference type="Proteomes" id="UP000435985">
    <property type="component" value="Unassembled WGS sequence"/>
</dbReference>
<protein>
    <submittedName>
        <fullName evidence="1">DNA-binding protein</fullName>
    </submittedName>
</protein>
<keyword evidence="1" id="KW-0238">DNA-binding</keyword>
<dbReference type="GO" id="GO:0003677">
    <property type="term" value="F:DNA binding"/>
    <property type="evidence" value="ECO:0007669"/>
    <property type="project" value="UniProtKB-KW"/>
</dbReference>
<name>A0A642C5C8_BACOV</name>